<organism evidence="2 3">
    <name type="scientific">Rhodofomes roseus</name>
    <dbReference type="NCBI Taxonomy" id="34475"/>
    <lineage>
        <taxon>Eukaryota</taxon>
        <taxon>Fungi</taxon>
        <taxon>Dikarya</taxon>
        <taxon>Basidiomycota</taxon>
        <taxon>Agaricomycotina</taxon>
        <taxon>Agaricomycetes</taxon>
        <taxon>Polyporales</taxon>
        <taxon>Rhodofomes</taxon>
    </lineage>
</organism>
<dbReference type="PANTHER" id="PTHR42678">
    <property type="entry name" value="AMIDASE"/>
    <property type="match status" value="1"/>
</dbReference>
<evidence type="ECO:0000313" key="2">
    <source>
        <dbReference type="EMBL" id="KAH9834785.1"/>
    </source>
</evidence>
<dbReference type="RefSeq" id="XP_047777271.1">
    <property type="nucleotide sequence ID" value="XM_047926468.1"/>
</dbReference>
<dbReference type="GeneID" id="72007200"/>
<dbReference type="InterPro" id="IPR036928">
    <property type="entry name" value="AS_sf"/>
</dbReference>
<protein>
    <submittedName>
        <fullName evidence="2">Amidase signature enzyme</fullName>
    </submittedName>
</protein>
<sequence length="521" mass="56108">MGSLPDLYEAGIEEVQDGLKKKCFTSVDLVKAYLARIEEVNLKGPALRAVLETNPNALKQAAELDQEREASGPRGLLHGIPILLKDNIATLHSEGMNTTAGSYALLDSVVDGESFVAARLRAAGAILLGKCSLSEWANWRGKVPSGFCGRGGQGTSPYVPLGNPSGSSSGSAIAGAIGLATGTLGSETDGSIVSPSSNCNLVGLKPTVGLTSRAGVIPISEHQDSVGPMCRSVADCAAILSVIAGRDPHDNYTLNQPETVPDYTKALKKDGLRGARLGVLRKVLHGVDANIMIAFNKALEDMKALGATIVDPADLADEWDYDEVWKREELVLCGDFRANIHGYLSKLVEVPTGVRTVEDLIRFNEENREKELVEPYWTDQATFFKCSNIHQDSKFWDAVAYDYRMGRQDGVDGVLKKYEVDAILAPIARASLPAAVAGYPLIVVPLGFQPPHVALTEANPTRMNGPNMPFGISFLGTAYSEFQLIQYAYAYEQATKHRLEKKAYPEAIPKTQLGDVMGKQS</sequence>
<dbReference type="EMBL" id="JADCUA010000014">
    <property type="protein sequence ID" value="KAH9834785.1"/>
    <property type="molecule type" value="Genomic_DNA"/>
</dbReference>
<dbReference type="Proteomes" id="UP000814176">
    <property type="component" value="Unassembled WGS sequence"/>
</dbReference>
<dbReference type="PANTHER" id="PTHR42678:SF34">
    <property type="entry name" value="OS04G0183300 PROTEIN"/>
    <property type="match status" value="1"/>
</dbReference>
<reference evidence="2 3" key="1">
    <citation type="journal article" date="2021" name="Environ. Microbiol.">
        <title>Gene family expansions and transcriptome signatures uncover fungal adaptations to wood decay.</title>
        <authorList>
            <person name="Hage H."/>
            <person name="Miyauchi S."/>
            <person name="Viragh M."/>
            <person name="Drula E."/>
            <person name="Min B."/>
            <person name="Chaduli D."/>
            <person name="Navarro D."/>
            <person name="Favel A."/>
            <person name="Norest M."/>
            <person name="Lesage-Meessen L."/>
            <person name="Balint B."/>
            <person name="Merenyi Z."/>
            <person name="de Eugenio L."/>
            <person name="Morin E."/>
            <person name="Martinez A.T."/>
            <person name="Baldrian P."/>
            <person name="Stursova M."/>
            <person name="Martinez M.J."/>
            <person name="Novotny C."/>
            <person name="Magnuson J.K."/>
            <person name="Spatafora J.W."/>
            <person name="Maurice S."/>
            <person name="Pangilinan J."/>
            <person name="Andreopoulos W."/>
            <person name="LaButti K."/>
            <person name="Hundley H."/>
            <person name="Na H."/>
            <person name="Kuo A."/>
            <person name="Barry K."/>
            <person name="Lipzen A."/>
            <person name="Henrissat B."/>
            <person name="Riley R."/>
            <person name="Ahrendt S."/>
            <person name="Nagy L.G."/>
            <person name="Grigoriev I.V."/>
            <person name="Martin F."/>
            <person name="Rosso M.N."/>
        </authorList>
    </citation>
    <scope>NUCLEOTIDE SEQUENCE [LARGE SCALE GENOMIC DNA]</scope>
    <source>
        <strain evidence="2 3">CIRM-BRFM 1785</strain>
    </source>
</reference>
<dbReference type="Gene3D" id="3.90.1300.10">
    <property type="entry name" value="Amidase signature (AS) domain"/>
    <property type="match status" value="1"/>
</dbReference>
<proteinExistence type="predicted"/>
<dbReference type="InterPro" id="IPR023631">
    <property type="entry name" value="Amidase_dom"/>
</dbReference>
<keyword evidence="3" id="KW-1185">Reference proteome</keyword>
<accession>A0ABQ8KB94</accession>
<evidence type="ECO:0000259" key="1">
    <source>
        <dbReference type="Pfam" id="PF01425"/>
    </source>
</evidence>
<comment type="caution">
    <text evidence="2">The sequence shown here is derived from an EMBL/GenBank/DDBJ whole genome shotgun (WGS) entry which is preliminary data.</text>
</comment>
<gene>
    <name evidence="2" type="ORF">C8Q71DRAFT_837534</name>
</gene>
<name>A0ABQ8KB94_9APHY</name>
<evidence type="ECO:0000313" key="3">
    <source>
        <dbReference type="Proteomes" id="UP000814176"/>
    </source>
</evidence>
<dbReference type="SUPFAM" id="SSF75304">
    <property type="entry name" value="Amidase signature (AS) enzymes"/>
    <property type="match status" value="1"/>
</dbReference>
<dbReference type="Pfam" id="PF01425">
    <property type="entry name" value="Amidase"/>
    <property type="match status" value="1"/>
</dbReference>
<feature type="domain" description="Amidase" evidence="1">
    <location>
        <begin position="28"/>
        <end position="428"/>
    </location>
</feature>